<dbReference type="PROSITE" id="PS51257">
    <property type="entry name" value="PROKAR_LIPOPROTEIN"/>
    <property type="match status" value="1"/>
</dbReference>
<keyword evidence="5" id="KW-1185">Reference proteome</keyword>
<proteinExistence type="predicted"/>
<gene>
    <name evidence="4" type="ORF">GCM10023322_64250</name>
</gene>
<dbReference type="InterPro" id="IPR025326">
    <property type="entry name" value="DUF4232"/>
</dbReference>
<evidence type="ECO:0000259" key="3">
    <source>
        <dbReference type="Pfam" id="PF14016"/>
    </source>
</evidence>
<dbReference type="RefSeq" id="WP_345635986.1">
    <property type="nucleotide sequence ID" value="NZ_BAABJQ010000025.1"/>
</dbReference>
<reference evidence="5" key="1">
    <citation type="journal article" date="2019" name="Int. J. Syst. Evol. Microbiol.">
        <title>The Global Catalogue of Microorganisms (GCM) 10K type strain sequencing project: providing services to taxonomists for standard genome sequencing and annotation.</title>
        <authorList>
            <consortium name="The Broad Institute Genomics Platform"/>
            <consortium name="The Broad Institute Genome Sequencing Center for Infectious Disease"/>
            <person name="Wu L."/>
            <person name="Ma J."/>
        </authorList>
    </citation>
    <scope>NUCLEOTIDE SEQUENCE [LARGE SCALE GENOMIC DNA]</scope>
    <source>
        <strain evidence="5">JCM 18304</strain>
    </source>
</reference>
<organism evidence="4 5">
    <name type="scientific">Rugosimonospora acidiphila</name>
    <dbReference type="NCBI Taxonomy" id="556531"/>
    <lineage>
        <taxon>Bacteria</taxon>
        <taxon>Bacillati</taxon>
        <taxon>Actinomycetota</taxon>
        <taxon>Actinomycetes</taxon>
        <taxon>Micromonosporales</taxon>
        <taxon>Micromonosporaceae</taxon>
        <taxon>Rugosimonospora</taxon>
    </lineage>
</organism>
<evidence type="ECO:0000256" key="1">
    <source>
        <dbReference type="SAM" id="MobiDB-lite"/>
    </source>
</evidence>
<name>A0ABP9SHW5_9ACTN</name>
<feature type="signal peptide" evidence="2">
    <location>
        <begin position="1"/>
        <end position="22"/>
    </location>
</feature>
<protein>
    <recommendedName>
        <fullName evidence="3">DUF4232 domain-containing protein</fullName>
    </recommendedName>
</protein>
<comment type="caution">
    <text evidence="4">The sequence shown here is derived from an EMBL/GenBank/DDBJ whole genome shotgun (WGS) entry which is preliminary data.</text>
</comment>
<dbReference type="EMBL" id="BAABJQ010000025">
    <property type="protein sequence ID" value="GAA5196095.1"/>
    <property type="molecule type" value="Genomic_DNA"/>
</dbReference>
<evidence type="ECO:0000313" key="4">
    <source>
        <dbReference type="EMBL" id="GAA5196095.1"/>
    </source>
</evidence>
<dbReference type="Proteomes" id="UP001501570">
    <property type="component" value="Unassembled WGS sequence"/>
</dbReference>
<feature type="compositionally biased region" description="Gly residues" evidence="1">
    <location>
        <begin position="81"/>
        <end position="117"/>
    </location>
</feature>
<keyword evidence="2" id="KW-0732">Signal</keyword>
<feature type="chain" id="PRO_5046140033" description="DUF4232 domain-containing protein" evidence="2">
    <location>
        <begin position="23"/>
        <end position="271"/>
    </location>
</feature>
<dbReference type="Pfam" id="PF14016">
    <property type="entry name" value="DUF4232"/>
    <property type="match status" value="1"/>
</dbReference>
<accession>A0ABP9SHW5</accession>
<evidence type="ECO:0000313" key="5">
    <source>
        <dbReference type="Proteomes" id="UP001501570"/>
    </source>
</evidence>
<feature type="domain" description="DUF4232" evidence="3">
    <location>
        <begin position="126"/>
        <end position="249"/>
    </location>
</feature>
<sequence>MVAKLRVALAGCAALLAAITVAGCGSSHGHPYAGPGRSTRAPVVALPDIDPGLPLSAPPLAPAAGKSAGAGTGGAISGGGTGIGGGTGSGSGGSGTGGSGTGGVPDAGAGSGGGAGGATVAPAPGCAAGALSLKQRPGDNGAAGQIVVAIQLTNGSSKPCSLSGYPTFTLSAPTPSGTPVTEPVTLSHGRLGSLAFGDPAGTVNLAAGGQSGFLVRYSEVQYGDGSCVATDTLHLALPGSAGNVAGPVRMQVCGEPMLVSPFVPPPRLSIG</sequence>
<feature type="region of interest" description="Disordered" evidence="1">
    <location>
        <begin position="81"/>
        <end position="118"/>
    </location>
</feature>
<evidence type="ECO:0000256" key="2">
    <source>
        <dbReference type="SAM" id="SignalP"/>
    </source>
</evidence>